<accession>A0ABQ9I514</accession>
<gene>
    <name evidence="2" type="ORF">PR048_004269</name>
</gene>
<keyword evidence="3" id="KW-1185">Reference proteome</keyword>
<proteinExistence type="predicted"/>
<keyword evidence="1" id="KW-1133">Transmembrane helix</keyword>
<name>A0ABQ9I514_9NEOP</name>
<feature type="transmembrane region" description="Helical" evidence="1">
    <location>
        <begin position="6"/>
        <end position="27"/>
    </location>
</feature>
<evidence type="ECO:0000256" key="1">
    <source>
        <dbReference type="SAM" id="Phobius"/>
    </source>
</evidence>
<protein>
    <submittedName>
        <fullName evidence="2">Uncharacterized protein</fullName>
    </submittedName>
</protein>
<evidence type="ECO:0000313" key="3">
    <source>
        <dbReference type="Proteomes" id="UP001159363"/>
    </source>
</evidence>
<evidence type="ECO:0000313" key="2">
    <source>
        <dbReference type="EMBL" id="KAJ8891734.1"/>
    </source>
</evidence>
<keyword evidence="1" id="KW-0812">Transmembrane</keyword>
<comment type="caution">
    <text evidence="2">The sequence shown here is derived from an EMBL/GenBank/DDBJ whole genome shotgun (WGS) entry which is preliminary data.</text>
</comment>
<dbReference type="EMBL" id="JARBHB010000002">
    <property type="protein sequence ID" value="KAJ8891734.1"/>
    <property type="molecule type" value="Genomic_DNA"/>
</dbReference>
<sequence>MTDASYAITVIQHFIGFTSCIYSRPLWTWRRRRIARRLDVAADDTREETFCFLDLTAFPVVKQRAVVWLHMSLIDLTVNTPTPLPLT</sequence>
<reference evidence="2 3" key="1">
    <citation type="submission" date="2023-02" db="EMBL/GenBank/DDBJ databases">
        <title>LHISI_Scaffold_Assembly.</title>
        <authorList>
            <person name="Stuart O.P."/>
            <person name="Cleave R."/>
            <person name="Magrath M.J.L."/>
            <person name="Mikheyev A.S."/>
        </authorList>
    </citation>
    <scope>NUCLEOTIDE SEQUENCE [LARGE SCALE GENOMIC DNA]</scope>
    <source>
        <strain evidence="2">Daus_M_001</strain>
        <tissue evidence="2">Leg muscle</tissue>
    </source>
</reference>
<keyword evidence="1" id="KW-0472">Membrane</keyword>
<dbReference type="Proteomes" id="UP001159363">
    <property type="component" value="Chromosome 2"/>
</dbReference>
<organism evidence="2 3">
    <name type="scientific">Dryococelus australis</name>
    <dbReference type="NCBI Taxonomy" id="614101"/>
    <lineage>
        <taxon>Eukaryota</taxon>
        <taxon>Metazoa</taxon>
        <taxon>Ecdysozoa</taxon>
        <taxon>Arthropoda</taxon>
        <taxon>Hexapoda</taxon>
        <taxon>Insecta</taxon>
        <taxon>Pterygota</taxon>
        <taxon>Neoptera</taxon>
        <taxon>Polyneoptera</taxon>
        <taxon>Phasmatodea</taxon>
        <taxon>Verophasmatodea</taxon>
        <taxon>Anareolatae</taxon>
        <taxon>Phasmatidae</taxon>
        <taxon>Eurycanthinae</taxon>
        <taxon>Dryococelus</taxon>
    </lineage>
</organism>